<name>A0A1V6NN94_PENPO</name>
<dbReference type="STRING" id="60169.A0A1V6NN94"/>
<gene>
    <name evidence="3" type="ORF">PENPOL_c005G03035</name>
</gene>
<keyword evidence="1" id="KW-0175">Coiled coil</keyword>
<dbReference type="Proteomes" id="UP000191408">
    <property type="component" value="Unassembled WGS sequence"/>
</dbReference>
<comment type="caution">
    <text evidence="3">The sequence shown here is derived from an EMBL/GenBank/DDBJ whole genome shotgun (WGS) entry which is preliminary data.</text>
</comment>
<organism evidence="3 4">
    <name type="scientific">Penicillium polonicum</name>
    <dbReference type="NCBI Taxonomy" id="60169"/>
    <lineage>
        <taxon>Eukaryota</taxon>
        <taxon>Fungi</taxon>
        <taxon>Dikarya</taxon>
        <taxon>Ascomycota</taxon>
        <taxon>Pezizomycotina</taxon>
        <taxon>Eurotiomycetes</taxon>
        <taxon>Eurotiomycetidae</taxon>
        <taxon>Eurotiales</taxon>
        <taxon>Aspergillaceae</taxon>
        <taxon>Penicillium</taxon>
    </lineage>
</organism>
<evidence type="ECO:0000256" key="2">
    <source>
        <dbReference type="SAM" id="MobiDB-lite"/>
    </source>
</evidence>
<dbReference type="CDD" id="cd09917">
    <property type="entry name" value="F-box_SF"/>
    <property type="match status" value="1"/>
</dbReference>
<evidence type="ECO:0000313" key="3">
    <source>
        <dbReference type="EMBL" id="OQD66012.1"/>
    </source>
</evidence>
<keyword evidence="4" id="KW-1185">Reference proteome</keyword>
<reference evidence="4" key="1">
    <citation type="journal article" date="2017" name="Nat. Microbiol.">
        <title>Global analysis of biosynthetic gene clusters reveals vast potential of secondary metabolite production in Penicillium species.</title>
        <authorList>
            <person name="Nielsen J.C."/>
            <person name="Grijseels S."/>
            <person name="Prigent S."/>
            <person name="Ji B."/>
            <person name="Dainat J."/>
            <person name="Nielsen K.F."/>
            <person name="Frisvad J.C."/>
            <person name="Workman M."/>
            <person name="Nielsen J."/>
        </authorList>
    </citation>
    <scope>NUCLEOTIDE SEQUENCE [LARGE SCALE GENOMIC DNA]</scope>
    <source>
        <strain evidence="4">IBT 4502</strain>
    </source>
</reference>
<evidence type="ECO:0000313" key="4">
    <source>
        <dbReference type="Proteomes" id="UP000191408"/>
    </source>
</evidence>
<dbReference type="SUPFAM" id="SSF81383">
    <property type="entry name" value="F-box domain"/>
    <property type="match status" value="1"/>
</dbReference>
<feature type="region of interest" description="Disordered" evidence="2">
    <location>
        <begin position="580"/>
        <end position="600"/>
    </location>
</feature>
<feature type="coiled-coil region" evidence="1">
    <location>
        <begin position="334"/>
        <end position="361"/>
    </location>
</feature>
<dbReference type="InterPro" id="IPR036047">
    <property type="entry name" value="F-box-like_dom_sf"/>
</dbReference>
<dbReference type="EMBL" id="MDYM01000005">
    <property type="protein sequence ID" value="OQD66012.1"/>
    <property type="molecule type" value="Genomic_DNA"/>
</dbReference>
<dbReference type="AlphaFoldDB" id="A0A1V6NN94"/>
<protein>
    <submittedName>
        <fullName evidence="3">Uncharacterized protein</fullName>
    </submittedName>
</protein>
<accession>A0A1V6NN94</accession>
<proteinExistence type="predicted"/>
<sequence>MLCTGTPGTMASSISSLPPELWSQIRENLTFKDICAMRLSCRAMNIGTCHYFAEIFHELYLTLTSEGLRELEYVAHHEIFSQHVKRLWIVPSLFSAQYTWTLDDIKRQIQVQKYLQQSNLEFEPVRREQFLRHRGGPVGAMDVSKSTLRRATRTPDLVLLSELPAEDQYAIYRGAVLDHFRVFLSSPKGTSAEKTRLQDALESCLPLLSNLRTVGLRHFKEHRDNDSTRRFPRTMMGISTLKSQLGFNPVYPPGLKDDDHRSSFTRGSLFQSYILSTLLAALGRTRNRIATLETCGGMMVDDGISLTPSEEKALIPVLQELQHLCVCILSAYTQDSERQSLDKAEEELAFLLQQSAFWKERKNHPALKKNRLLPLLAKTAPEIQSLDLTMLPAHNMFYSPPLEQDFGPRLADAHFDWISQHFKFSRLSTLTLRHIIVTVSCFKELLKTALPTLKHLTLDCLTWTSDIKIQRPQTSDFQDEGLTSDADLVSLETYPTWGLDAEKSAEPTAWASSFANDPAFAYSVLVAYNAETFPAWYSNMPESVQVFESTRREALQAYAATATQDWITFSDSSTSATTAATASPASASPSSNTGGTSVSTGGAPAMTGDIIMGLAGAAGILGLAVAL</sequence>
<dbReference type="OrthoDB" id="5279008at2759"/>
<evidence type="ECO:0000256" key="1">
    <source>
        <dbReference type="SAM" id="Coils"/>
    </source>
</evidence>